<dbReference type="Gene3D" id="3.30.950.30">
    <property type="entry name" value="Schlafen, AAA domain"/>
    <property type="match status" value="1"/>
</dbReference>
<dbReference type="Gene3D" id="3.30.565.60">
    <property type="match status" value="1"/>
</dbReference>
<evidence type="ECO:0000313" key="2">
    <source>
        <dbReference type="EMBL" id="HGU31948.1"/>
    </source>
</evidence>
<dbReference type="InterPro" id="IPR038475">
    <property type="entry name" value="RecG_C_sf"/>
</dbReference>
<proteinExistence type="predicted"/>
<comment type="caution">
    <text evidence="2">The sequence shown here is derived from an EMBL/GenBank/DDBJ whole genome shotgun (WGS) entry which is preliminary data.</text>
</comment>
<protein>
    <submittedName>
        <fullName evidence="2">Transcriptional regulator</fullName>
    </submittedName>
</protein>
<dbReference type="Pfam" id="PF04326">
    <property type="entry name" value="SLFN_AlbA_2"/>
    <property type="match status" value="1"/>
</dbReference>
<dbReference type="PANTHER" id="PTHR30595:SF6">
    <property type="entry name" value="SCHLAFEN ALBA-2 DOMAIN-CONTAINING PROTEIN"/>
    <property type="match status" value="1"/>
</dbReference>
<dbReference type="InterPro" id="IPR038461">
    <property type="entry name" value="Schlafen_AlbA_2_dom_sf"/>
</dbReference>
<dbReference type="PANTHER" id="PTHR30595">
    <property type="entry name" value="GLPR-RELATED TRANSCRIPTIONAL REPRESSOR"/>
    <property type="match status" value="1"/>
</dbReference>
<sequence length="401" mass="44993">MTYTDEELEALLEDIESDLAERKESWKGDAPEKGRQAICAFANDLPDHRKAGVLFVGAKDDGTPSGLEITDELLRTLSDIRTDGNTLPPPSIVVEKRTLRGAEMAVVIVQPSDAPPVKYKGRIWIRIGPRRSVATAQEERILNERRRYRDIPFDVQTLPSCKLSALSRVLFEQEYLPNAVAPDILAANDRSYEEILASCRMIASVDDPTPTILGVLVLGVSPRDWIPGAYIQFLRIAGTEMTDPIQDEATIDGALGLALRRIEEKIDAHNRNAVDITTTDRELRTSPYPRVALQQLIRNAVMHRTYENTYAPVRVHWFDDRIEIINPGGPFGTVTRENFGRPGITDYRNPNLADAMRVMGFVQRFGVGIQIARAELKKNGNPELEFQIEPMTVLATVRRRP</sequence>
<dbReference type="Pfam" id="PF13749">
    <property type="entry name" value="HATPase_c_4"/>
    <property type="match status" value="1"/>
</dbReference>
<feature type="domain" description="Schlafen AlbA-2" evidence="1">
    <location>
        <begin position="16"/>
        <end position="130"/>
    </location>
</feature>
<organism evidence="2">
    <name type="scientific">Desulfatirhabdium butyrativorans</name>
    <dbReference type="NCBI Taxonomy" id="340467"/>
    <lineage>
        <taxon>Bacteria</taxon>
        <taxon>Pseudomonadati</taxon>
        <taxon>Thermodesulfobacteriota</taxon>
        <taxon>Desulfobacteria</taxon>
        <taxon>Desulfobacterales</taxon>
        <taxon>Desulfatirhabdiaceae</taxon>
        <taxon>Desulfatirhabdium</taxon>
    </lineage>
</organism>
<reference evidence="2" key="1">
    <citation type="journal article" date="2020" name="mSystems">
        <title>Genome- and Community-Level Interaction Insights into Carbon Utilization and Element Cycling Functions of Hydrothermarchaeota in Hydrothermal Sediment.</title>
        <authorList>
            <person name="Zhou Z."/>
            <person name="Liu Y."/>
            <person name="Xu W."/>
            <person name="Pan J."/>
            <person name="Luo Z.H."/>
            <person name="Li M."/>
        </authorList>
    </citation>
    <scope>NUCLEOTIDE SEQUENCE [LARGE SCALE GENOMIC DNA]</scope>
    <source>
        <strain evidence="2">SpSt-477</strain>
    </source>
</reference>
<gene>
    <name evidence="2" type="ORF">ENS29_03720</name>
</gene>
<dbReference type="EMBL" id="DSUH01000078">
    <property type="protein sequence ID" value="HGU31948.1"/>
    <property type="molecule type" value="Genomic_DNA"/>
</dbReference>
<name>A0A7C4RNF9_9BACT</name>
<dbReference type="AlphaFoldDB" id="A0A7C4RNF9"/>
<dbReference type="InterPro" id="IPR007421">
    <property type="entry name" value="Schlafen_AlbA_2_dom"/>
</dbReference>
<accession>A0A7C4RNF9</accession>
<evidence type="ECO:0000259" key="1">
    <source>
        <dbReference type="Pfam" id="PF04326"/>
    </source>
</evidence>